<dbReference type="EMBL" id="FZOT01000002">
    <property type="protein sequence ID" value="SNS33919.1"/>
    <property type="molecule type" value="Genomic_DNA"/>
</dbReference>
<dbReference type="InterPro" id="IPR002401">
    <property type="entry name" value="Cyt_P450_E_grp-I"/>
</dbReference>
<keyword evidence="3 6" id="KW-0479">Metal-binding</keyword>
<dbReference type="Gene3D" id="1.10.630.10">
    <property type="entry name" value="Cytochrome P450"/>
    <property type="match status" value="1"/>
</dbReference>
<name>A0A239DP10_9BURK</name>
<evidence type="ECO:0000256" key="5">
    <source>
        <dbReference type="ARBA" id="ARBA00023004"/>
    </source>
</evidence>
<evidence type="ECO:0000313" key="9">
    <source>
        <dbReference type="Proteomes" id="UP000198284"/>
    </source>
</evidence>
<proteinExistence type="inferred from homology"/>
<feature type="region of interest" description="Disordered" evidence="7">
    <location>
        <begin position="1"/>
        <end position="23"/>
    </location>
</feature>
<evidence type="ECO:0000256" key="6">
    <source>
        <dbReference type="PIRSR" id="PIRSR602401-1"/>
    </source>
</evidence>
<dbReference type="GO" id="GO:0004497">
    <property type="term" value="F:monooxygenase activity"/>
    <property type="evidence" value="ECO:0007669"/>
    <property type="project" value="InterPro"/>
</dbReference>
<sequence>MSMLNFQAPSATGDAASSIPREPGLDHTRALLREGYRYMPNRFAAHGTDIFATRLMFQSAICVYGESAARMFYTPGRFTRKLALPPNALLLLQDLGSVVMRDGEAHHRRKEMFMALMAPDSVQRLMELSAAQWRSRFAQWQGMSRIVLHEEAQAVLCRAACEWAGVPLDERTAVPRTREFAAMIDGAGTAGPRNWRGLMLRRHTERWARALIEEVRAGKLQPPAGSALAVMAGHEDSDGRLLDVKVAAVELINVLRPTVAVARFIVFGALAMHEHPEMRAILARGDAEFMEMFAQEVRRYYPFIPAVGGRALQAFDWSGHHFRAGDWVLLDLYGTNHDARLWRDPEAFRPERFRGWRSSGFDLIPQGAGDPHQGHRCPGEDITVGLLKTALCLLAGEIDYDVPQQDLSVPLSRMPTLPASGFVISRIRARRPAGPDNAGITCIRKK</sequence>
<keyword evidence="2 6" id="KW-0349">Heme</keyword>
<evidence type="ECO:0000256" key="1">
    <source>
        <dbReference type="ARBA" id="ARBA00010617"/>
    </source>
</evidence>
<dbReference type="GO" id="GO:0020037">
    <property type="term" value="F:heme binding"/>
    <property type="evidence" value="ECO:0007669"/>
    <property type="project" value="InterPro"/>
</dbReference>
<dbReference type="PANTHER" id="PTHR24302">
    <property type="entry name" value="CYTOCHROME P450 FAMILY 3"/>
    <property type="match status" value="1"/>
</dbReference>
<feature type="compositionally biased region" description="Polar residues" evidence="7">
    <location>
        <begin position="1"/>
        <end position="10"/>
    </location>
</feature>
<dbReference type="GO" id="GO:0005506">
    <property type="term" value="F:iron ion binding"/>
    <property type="evidence" value="ECO:0007669"/>
    <property type="project" value="InterPro"/>
</dbReference>
<dbReference type="CDD" id="cd11067">
    <property type="entry name" value="CYP152"/>
    <property type="match status" value="1"/>
</dbReference>
<evidence type="ECO:0000256" key="3">
    <source>
        <dbReference type="ARBA" id="ARBA00022723"/>
    </source>
</evidence>
<comment type="cofactor">
    <cofactor evidence="6">
        <name>heme</name>
        <dbReference type="ChEBI" id="CHEBI:30413"/>
    </cofactor>
</comment>
<keyword evidence="4" id="KW-0560">Oxidoreductase</keyword>
<dbReference type="InterPro" id="IPR050705">
    <property type="entry name" value="Cytochrome_P450_3A"/>
</dbReference>
<dbReference type="InterPro" id="IPR001128">
    <property type="entry name" value="Cyt_P450"/>
</dbReference>
<feature type="binding site" description="axial binding residue" evidence="6">
    <location>
        <position position="377"/>
    </location>
    <ligand>
        <name>heme</name>
        <dbReference type="ChEBI" id="CHEBI:30413"/>
    </ligand>
    <ligandPart>
        <name>Fe</name>
        <dbReference type="ChEBI" id="CHEBI:18248"/>
    </ligandPart>
</feature>
<evidence type="ECO:0000313" key="8">
    <source>
        <dbReference type="EMBL" id="SNS33919.1"/>
    </source>
</evidence>
<comment type="similarity">
    <text evidence="1">Belongs to the cytochrome P450 family.</text>
</comment>
<accession>A0A239DP10</accession>
<dbReference type="AlphaFoldDB" id="A0A239DP10"/>
<gene>
    <name evidence="8" type="ORF">SAMN06265795_102282</name>
</gene>
<dbReference type="InterPro" id="IPR036396">
    <property type="entry name" value="Cyt_P450_sf"/>
</dbReference>
<reference evidence="8 9" key="1">
    <citation type="submission" date="2017-06" db="EMBL/GenBank/DDBJ databases">
        <authorList>
            <person name="Kim H.J."/>
            <person name="Triplett B.A."/>
        </authorList>
    </citation>
    <scope>NUCLEOTIDE SEQUENCE [LARGE SCALE GENOMIC DNA]</scope>
    <source>
        <strain evidence="8 9">U15</strain>
    </source>
</reference>
<protein>
    <submittedName>
        <fullName evidence="8">Fatty-acid peroxygenase</fullName>
    </submittedName>
</protein>
<dbReference type="GO" id="GO:0016705">
    <property type="term" value="F:oxidoreductase activity, acting on paired donors, with incorporation or reduction of molecular oxygen"/>
    <property type="evidence" value="ECO:0007669"/>
    <property type="project" value="InterPro"/>
</dbReference>
<evidence type="ECO:0000256" key="2">
    <source>
        <dbReference type="ARBA" id="ARBA00022617"/>
    </source>
</evidence>
<dbReference type="Pfam" id="PF00067">
    <property type="entry name" value="p450"/>
    <property type="match status" value="1"/>
</dbReference>
<evidence type="ECO:0000256" key="4">
    <source>
        <dbReference type="ARBA" id="ARBA00023002"/>
    </source>
</evidence>
<dbReference type="SUPFAM" id="SSF48264">
    <property type="entry name" value="Cytochrome P450"/>
    <property type="match status" value="1"/>
</dbReference>
<keyword evidence="9" id="KW-1185">Reference proteome</keyword>
<organism evidence="8 9">
    <name type="scientific">Noviherbaspirillum humi</name>
    <dbReference type="NCBI Taxonomy" id="1688639"/>
    <lineage>
        <taxon>Bacteria</taxon>
        <taxon>Pseudomonadati</taxon>
        <taxon>Pseudomonadota</taxon>
        <taxon>Betaproteobacteria</taxon>
        <taxon>Burkholderiales</taxon>
        <taxon>Oxalobacteraceae</taxon>
        <taxon>Noviherbaspirillum</taxon>
    </lineage>
</organism>
<keyword evidence="5 6" id="KW-0408">Iron</keyword>
<evidence type="ECO:0000256" key="7">
    <source>
        <dbReference type="SAM" id="MobiDB-lite"/>
    </source>
</evidence>
<dbReference type="PRINTS" id="PR00463">
    <property type="entry name" value="EP450I"/>
</dbReference>
<dbReference type="RefSeq" id="WP_245844744.1">
    <property type="nucleotide sequence ID" value="NZ_FZOT01000002.1"/>
</dbReference>
<dbReference type="Proteomes" id="UP000198284">
    <property type="component" value="Unassembled WGS sequence"/>
</dbReference>
<dbReference type="PANTHER" id="PTHR24302:SF15">
    <property type="entry name" value="FATTY-ACID PEROXYGENASE"/>
    <property type="match status" value="1"/>
</dbReference>